<dbReference type="KEGG" id="uru:DSM104443_02089"/>
<evidence type="ECO:0000256" key="1">
    <source>
        <dbReference type="SAM" id="MobiDB-lite"/>
    </source>
</evidence>
<name>A0A6M4GVV7_9PROT</name>
<feature type="region of interest" description="Disordered" evidence="1">
    <location>
        <begin position="1"/>
        <end position="29"/>
    </location>
</feature>
<keyword evidence="3" id="KW-1185">Reference proteome</keyword>
<feature type="region of interest" description="Disordered" evidence="1">
    <location>
        <begin position="119"/>
        <end position="140"/>
    </location>
</feature>
<evidence type="ECO:0000313" key="3">
    <source>
        <dbReference type="Proteomes" id="UP000501534"/>
    </source>
</evidence>
<evidence type="ECO:0008006" key="4">
    <source>
        <dbReference type="Google" id="ProtNLM"/>
    </source>
</evidence>
<dbReference type="AlphaFoldDB" id="A0A6M4GVV7"/>
<dbReference type="EMBL" id="CP053069">
    <property type="protein sequence ID" value="QJR11018.1"/>
    <property type="molecule type" value="Genomic_DNA"/>
</dbReference>
<accession>A0A6M4GVV7</accession>
<dbReference type="Proteomes" id="UP000501534">
    <property type="component" value="Chromosome"/>
</dbReference>
<sequence length="140" mass="15603">MTKRKAKRAAPAKAAKKRKAPRRTPAASVAPRFVHLGDRLLALERLRAGLATLTQTAESLGVSTAELRKWQFEHSRERFVNLADLRPGQGPLLQRLRARARRLAGLIAASERELRALQQELHGSVTTPSRPVARPRHNSK</sequence>
<reference evidence="2 3" key="1">
    <citation type="submission" date="2020-04" db="EMBL/GenBank/DDBJ databases">
        <title>Usitatibacter rugosus gen. nov., sp. nov. and Usitatibacter palustris sp. nov., novel members of Usitatibacteraceae fam. nov. within the order Nitrosomonadales isolated from soil.</title>
        <authorList>
            <person name="Huber K.J."/>
            <person name="Neumann-Schaal M."/>
            <person name="Geppert A."/>
            <person name="Luckner M."/>
            <person name="Wanner G."/>
            <person name="Overmann J."/>
        </authorList>
    </citation>
    <scope>NUCLEOTIDE SEQUENCE [LARGE SCALE GENOMIC DNA]</scope>
    <source>
        <strain evidence="2 3">0125_3</strain>
    </source>
</reference>
<proteinExistence type="predicted"/>
<organism evidence="2 3">
    <name type="scientific">Usitatibacter rugosus</name>
    <dbReference type="NCBI Taxonomy" id="2732067"/>
    <lineage>
        <taxon>Bacteria</taxon>
        <taxon>Pseudomonadati</taxon>
        <taxon>Pseudomonadota</taxon>
        <taxon>Betaproteobacteria</taxon>
        <taxon>Nitrosomonadales</taxon>
        <taxon>Usitatibacteraceae</taxon>
        <taxon>Usitatibacter</taxon>
    </lineage>
</organism>
<evidence type="ECO:0000313" key="2">
    <source>
        <dbReference type="EMBL" id="QJR11018.1"/>
    </source>
</evidence>
<dbReference type="RefSeq" id="WP_171091994.1">
    <property type="nucleotide sequence ID" value="NZ_CP053069.1"/>
</dbReference>
<protein>
    <recommendedName>
        <fullName evidence="4">Transposase</fullName>
    </recommendedName>
</protein>
<gene>
    <name evidence="2" type="ORF">DSM104443_02089</name>
</gene>
<feature type="compositionally biased region" description="Basic residues" evidence="1">
    <location>
        <begin position="1"/>
        <end position="22"/>
    </location>
</feature>